<gene>
    <name evidence="2" type="ORF">CLOLEP_01744</name>
</gene>
<dbReference type="HOGENOM" id="CLU_3268063_0_0_9"/>
<feature type="region of interest" description="Disordered" evidence="1">
    <location>
        <begin position="1"/>
        <end position="25"/>
    </location>
</feature>
<name>A7VT53_9FIRM</name>
<feature type="compositionally biased region" description="Basic and acidic residues" evidence="1">
    <location>
        <begin position="1"/>
        <end position="24"/>
    </location>
</feature>
<sequence length="41" mass="4658">MVKPGKDGLRRTRAEQRAADRRCQLDGAPRRQRVFCAGAPY</sequence>
<accession>A7VT53</accession>
<reference evidence="2 3" key="2">
    <citation type="submission" date="2007-08" db="EMBL/GenBank/DDBJ databases">
        <authorList>
            <person name="Fulton L."/>
            <person name="Clifton S."/>
            <person name="Fulton B."/>
            <person name="Xu J."/>
            <person name="Minx P."/>
            <person name="Pepin K.H."/>
            <person name="Johnson M."/>
            <person name="Thiruvilangam P."/>
            <person name="Bhonagiri V."/>
            <person name="Nash W.E."/>
            <person name="Wang C."/>
            <person name="Mardis E.R."/>
            <person name="Wilson R.K."/>
        </authorList>
    </citation>
    <scope>NUCLEOTIDE SEQUENCE [LARGE SCALE GENOMIC DNA]</scope>
    <source>
        <strain evidence="2 3">DSM 753</strain>
    </source>
</reference>
<reference evidence="2 3" key="1">
    <citation type="submission" date="2007-08" db="EMBL/GenBank/DDBJ databases">
        <title>Draft genome sequence of Clostridium leptum (DSM 753).</title>
        <authorList>
            <person name="Sudarsanam P."/>
            <person name="Ley R."/>
            <person name="Guruge J."/>
            <person name="Turnbaugh P.J."/>
            <person name="Mahowald M."/>
            <person name="Liep D."/>
            <person name="Gordon J."/>
        </authorList>
    </citation>
    <scope>NUCLEOTIDE SEQUENCE [LARGE SCALE GENOMIC DNA]</scope>
    <source>
        <strain evidence="2 3">DSM 753</strain>
    </source>
</reference>
<dbReference type="AlphaFoldDB" id="A7VT53"/>
<organism evidence="2 3">
    <name type="scientific">[Clostridium] leptum DSM 753</name>
    <dbReference type="NCBI Taxonomy" id="428125"/>
    <lineage>
        <taxon>Bacteria</taxon>
        <taxon>Bacillati</taxon>
        <taxon>Bacillota</taxon>
        <taxon>Clostridia</taxon>
        <taxon>Eubacteriales</taxon>
        <taxon>Oscillospiraceae</taxon>
        <taxon>Oscillospiraceae incertae sedis</taxon>
    </lineage>
</organism>
<evidence type="ECO:0000256" key="1">
    <source>
        <dbReference type="SAM" id="MobiDB-lite"/>
    </source>
</evidence>
<dbReference type="EMBL" id="ABCB02000018">
    <property type="protein sequence ID" value="EDO61349.1"/>
    <property type="molecule type" value="Genomic_DNA"/>
</dbReference>
<evidence type="ECO:0000313" key="3">
    <source>
        <dbReference type="Proteomes" id="UP000003490"/>
    </source>
</evidence>
<proteinExistence type="predicted"/>
<dbReference type="Proteomes" id="UP000003490">
    <property type="component" value="Unassembled WGS sequence"/>
</dbReference>
<evidence type="ECO:0000313" key="2">
    <source>
        <dbReference type="EMBL" id="EDO61349.1"/>
    </source>
</evidence>
<comment type="caution">
    <text evidence="2">The sequence shown here is derived from an EMBL/GenBank/DDBJ whole genome shotgun (WGS) entry which is preliminary data.</text>
</comment>
<protein>
    <submittedName>
        <fullName evidence="2">Uncharacterized protein</fullName>
    </submittedName>
</protein>